<name>A0A5J5V8H3_GOSBA</name>
<keyword evidence="1" id="KW-0732">Signal</keyword>
<feature type="signal peptide" evidence="1">
    <location>
        <begin position="1"/>
        <end position="22"/>
    </location>
</feature>
<gene>
    <name evidence="2" type="ORF">ES319_A06G006200v1</name>
</gene>
<evidence type="ECO:0000313" key="3">
    <source>
        <dbReference type="Proteomes" id="UP000327439"/>
    </source>
</evidence>
<sequence>MTPLFSRIACLNALFSLPLTHLTEYMTVTALRNKYMMKELNTLHFQY</sequence>
<dbReference type="Proteomes" id="UP000327439">
    <property type="component" value="Chromosome A06"/>
</dbReference>
<evidence type="ECO:0000313" key="2">
    <source>
        <dbReference type="EMBL" id="KAB2075946.1"/>
    </source>
</evidence>
<reference evidence="3" key="1">
    <citation type="journal article" date="2020" name="Nat. Genet.">
        <title>Genomic diversifications of five Gossypium allopolyploid species and their impact on cotton improvement.</title>
        <authorList>
            <person name="Chen Z.J."/>
            <person name="Sreedasyam A."/>
            <person name="Ando A."/>
            <person name="Song Q."/>
            <person name="De Santiago L.M."/>
            <person name="Hulse-Kemp A.M."/>
            <person name="Ding M."/>
            <person name="Ye W."/>
            <person name="Kirkbride R.C."/>
            <person name="Jenkins J."/>
            <person name="Plott C."/>
            <person name="Lovell J."/>
            <person name="Lin Y.M."/>
            <person name="Vaughn R."/>
            <person name="Liu B."/>
            <person name="Simpson S."/>
            <person name="Scheffler B.E."/>
            <person name="Wen L."/>
            <person name="Saski C.A."/>
            <person name="Grover C.E."/>
            <person name="Hu G."/>
            <person name="Conover J.L."/>
            <person name="Carlson J.W."/>
            <person name="Shu S."/>
            <person name="Boston L.B."/>
            <person name="Williams M."/>
            <person name="Peterson D.G."/>
            <person name="McGee K."/>
            <person name="Jones D.C."/>
            <person name="Wendel J.F."/>
            <person name="Stelly D.M."/>
            <person name="Grimwood J."/>
            <person name="Schmutz J."/>
        </authorList>
    </citation>
    <scope>NUCLEOTIDE SEQUENCE [LARGE SCALE GENOMIC DNA]</scope>
    <source>
        <strain evidence="3">cv. 3-79</strain>
    </source>
</reference>
<accession>A0A5J5V8H3</accession>
<proteinExistence type="predicted"/>
<dbReference type="AlphaFoldDB" id="A0A5J5V8H3"/>
<feature type="chain" id="PRO_5023868243" evidence="1">
    <location>
        <begin position="23"/>
        <end position="47"/>
    </location>
</feature>
<keyword evidence="3" id="KW-1185">Reference proteome</keyword>
<evidence type="ECO:0000256" key="1">
    <source>
        <dbReference type="SAM" id="SignalP"/>
    </source>
</evidence>
<organism evidence="2 3">
    <name type="scientific">Gossypium barbadense</name>
    <name type="common">Sea Island cotton</name>
    <name type="synonym">Hibiscus barbadensis</name>
    <dbReference type="NCBI Taxonomy" id="3634"/>
    <lineage>
        <taxon>Eukaryota</taxon>
        <taxon>Viridiplantae</taxon>
        <taxon>Streptophyta</taxon>
        <taxon>Embryophyta</taxon>
        <taxon>Tracheophyta</taxon>
        <taxon>Spermatophyta</taxon>
        <taxon>Magnoliopsida</taxon>
        <taxon>eudicotyledons</taxon>
        <taxon>Gunneridae</taxon>
        <taxon>Pentapetalae</taxon>
        <taxon>rosids</taxon>
        <taxon>malvids</taxon>
        <taxon>Malvales</taxon>
        <taxon>Malvaceae</taxon>
        <taxon>Malvoideae</taxon>
        <taxon>Gossypium</taxon>
    </lineage>
</organism>
<dbReference type="EMBL" id="CM018207">
    <property type="protein sequence ID" value="KAB2075946.1"/>
    <property type="molecule type" value="Genomic_DNA"/>
</dbReference>
<protein>
    <submittedName>
        <fullName evidence="2">Uncharacterized protein</fullName>
    </submittedName>
</protein>